<dbReference type="SUPFAM" id="SSF54292">
    <property type="entry name" value="2Fe-2S ferredoxin-like"/>
    <property type="match status" value="1"/>
</dbReference>
<sequence>MTTKITNQNQDNAITDADNQEFTVYLALSEEEYTVPADKSILQTLADADVPVISSCQEGTCGTCETPVLEGEVDHRCRVLDEEEREANESMMICVSRAKCSRLVLDM</sequence>
<dbReference type="InterPro" id="IPR052353">
    <property type="entry name" value="Benzoxazolinone_Detox_Enz"/>
</dbReference>
<dbReference type="InterPro" id="IPR006058">
    <property type="entry name" value="2Fe2S_fd_BS"/>
</dbReference>
<gene>
    <name evidence="2" type="ORF">B841_09445</name>
</gene>
<dbReference type="AlphaFoldDB" id="S5SW99"/>
<accession>S5SW99</accession>
<dbReference type="InterPro" id="IPR001041">
    <property type="entry name" value="2Fe-2S_ferredoxin-type"/>
</dbReference>
<evidence type="ECO:0000259" key="1">
    <source>
        <dbReference type="PROSITE" id="PS51085"/>
    </source>
</evidence>
<protein>
    <submittedName>
        <fullName evidence="2">Ferredoxin</fullName>
    </submittedName>
</protein>
<name>S5SW99_9CORY</name>
<feature type="domain" description="2Fe-2S ferredoxin-type" evidence="1">
    <location>
        <begin position="22"/>
        <end position="107"/>
    </location>
</feature>
<dbReference type="KEGG" id="cmd:B841_09445"/>
<dbReference type="PANTHER" id="PTHR30212:SF2">
    <property type="entry name" value="PROTEIN YIIM"/>
    <property type="match status" value="1"/>
</dbReference>
<organism evidence="2 3">
    <name type="scientific">Corynebacterium maris DSM 45190</name>
    <dbReference type="NCBI Taxonomy" id="1224163"/>
    <lineage>
        <taxon>Bacteria</taxon>
        <taxon>Bacillati</taxon>
        <taxon>Actinomycetota</taxon>
        <taxon>Actinomycetes</taxon>
        <taxon>Mycobacteriales</taxon>
        <taxon>Corynebacteriaceae</taxon>
        <taxon>Corynebacterium</taxon>
    </lineage>
</organism>
<evidence type="ECO:0000313" key="3">
    <source>
        <dbReference type="Proteomes" id="UP000015388"/>
    </source>
</evidence>
<dbReference type="PROSITE" id="PS00197">
    <property type="entry name" value="2FE2S_FER_1"/>
    <property type="match status" value="1"/>
</dbReference>
<proteinExistence type="predicted"/>
<dbReference type="Pfam" id="PF00111">
    <property type="entry name" value="Fer2"/>
    <property type="match status" value="1"/>
</dbReference>
<evidence type="ECO:0000313" key="2">
    <source>
        <dbReference type="EMBL" id="AGS35362.1"/>
    </source>
</evidence>
<dbReference type="PANTHER" id="PTHR30212">
    <property type="entry name" value="PROTEIN YIIM"/>
    <property type="match status" value="1"/>
</dbReference>
<dbReference type="InterPro" id="IPR012675">
    <property type="entry name" value="Beta-grasp_dom_sf"/>
</dbReference>
<keyword evidence="3" id="KW-1185">Reference proteome</keyword>
<dbReference type="OrthoDB" id="3664945at2"/>
<dbReference type="eggNOG" id="COG1018">
    <property type="taxonomic scope" value="Bacteria"/>
</dbReference>
<dbReference type="STRING" id="1224163.B841_09445"/>
<dbReference type="RefSeq" id="WP_020935295.1">
    <property type="nucleotide sequence ID" value="NC_021915.1"/>
</dbReference>
<dbReference type="EMBL" id="CP003924">
    <property type="protein sequence ID" value="AGS35362.1"/>
    <property type="molecule type" value="Genomic_DNA"/>
</dbReference>
<dbReference type="PATRIC" id="fig|1224163.3.peg.1900"/>
<dbReference type="CDD" id="cd00207">
    <property type="entry name" value="fer2"/>
    <property type="match status" value="1"/>
</dbReference>
<dbReference type="InterPro" id="IPR036010">
    <property type="entry name" value="2Fe-2S_ferredoxin-like_sf"/>
</dbReference>
<reference evidence="2 3" key="1">
    <citation type="submission" date="2012-11" db="EMBL/GenBank/DDBJ databases">
        <title>The complete genome sequence of Corynebacterium maris Coryn-1 (=DSM 45190).</title>
        <authorList>
            <person name="Schaffert L."/>
            <person name="Albersmeier A."/>
            <person name="Kalinowski J."/>
            <person name="Ruckert C."/>
        </authorList>
    </citation>
    <scope>NUCLEOTIDE SEQUENCE [LARGE SCALE GENOMIC DNA]</scope>
    <source>
        <strain evidence="3">Coryn-1</strain>
    </source>
</reference>
<dbReference type="PROSITE" id="PS51085">
    <property type="entry name" value="2FE2S_FER_2"/>
    <property type="match status" value="1"/>
</dbReference>
<dbReference type="HOGENOM" id="CLU_003827_15_0_11"/>
<dbReference type="GO" id="GO:0051537">
    <property type="term" value="F:2 iron, 2 sulfur cluster binding"/>
    <property type="evidence" value="ECO:0007669"/>
    <property type="project" value="InterPro"/>
</dbReference>
<dbReference type="Gene3D" id="3.10.20.30">
    <property type="match status" value="1"/>
</dbReference>
<dbReference type="Proteomes" id="UP000015388">
    <property type="component" value="Chromosome"/>
</dbReference>